<evidence type="ECO:0000313" key="2">
    <source>
        <dbReference type="EMBL" id="SPO02824.1"/>
    </source>
</evidence>
<evidence type="ECO:0000256" key="1">
    <source>
        <dbReference type="SAM" id="Phobius"/>
    </source>
</evidence>
<keyword evidence="1" id="KW-1133">Transmembrane helix</keyword>
<accession>A0AAE8MZS7</accession>
<reference evidence="2" key="1">
    <citation type="submission" date="2018-03" db="EMBL/GenBank/DDBJ databases">
        <authorList>
            <person name="Guldener U."/>
        </authorList>
    </citation>
    <scope>NUCLEOTIDE SEQUENCE</scope>
</reference>
<feature type="transmembrane region" description="Helical" evidence="1">
    <location>
        <begin position="37"/>
        <end position="57"/>
    </location>
</feature>
<organism evidence="2 3">
    <name type="scientific">Cephalotrichum gorgonifer</name>
    <dbReference type="NCBI Taxonomy" id="2041049"/>
    <lineage>
        <taxon>Eukaryota</taxon>
        <taxon>Fungi</taxon>
        <taxon>Dikarya</taxon>
        <taxon>Ascomycota</taxon>
        <taxon>Pezizomycotina</taxon>
        <taxon>Sordariomycetes</taxon>
        <taxon>Hypocreomycetidae</taxon>
        <taxon>Microascales</taxon>
        <taxon>Microascaceae</taxon>
        <taxon>Cephalotrichum</taxon>
    </lineage>
</organism>
<dbReference type="EMBL" id="ONZQ02000007">
    <property type="protein sequence ID" value="SPO02824.1"/>
    <property type="molecule type" value="Genomic_DNA"/>
</dbReference>
<dbReference type="AlphaFoldDB" id="A0AAE8MZS7"/>
<evidence type="ECO:0000313" key="3">
    <source>
        <dbReference type="Proteomes" id="UP001187682"/>
    </source>
</evidence>
<comment type="caution">
    <text evidence="2">The sequence shown here is derived from an EMBL/GenBank/DDBJ whole genome shotgun (WGS) entry which is preliminary data.</text>
</comment>
<gene>
    <name evidence="2" type="ORF">DNG_05499</name>
</gene>
<keyword evidence="3" id="KW-1185">Reference proteome</keyword>
<name>A0AAE8MZS7_9PEZI</name>
<sequence>MLPILTHRESSSGPVAPIPTVHTRCSGWSCLSDAEQFGILFSIIVTATILGIVYICFLRSRKADREVALELFHVRYPRVPRRPRAVSVPVILPPPPAYQPVQVPYAYSTYAPPGHVVAPPGATVQTYAIPSGGTASAMYSPVDGGQRPPTFHTPGPTSVPYGTQQPAQQVPIAGVPLDAYNSLPQRGGYTPAGGYGQGPWPDAWHAGNRVPDEPAPRLIAKSALPVVLAPKSPRSAISQKIQTW</sequence>
<proteinExistence type="predicted"/>
<keyword evidence="1" id="KW-0472">Membrane</keyword>
<keyword evidence="1" id="KW-0812">Transmembrane</keyword>
<dbReference type="Proteomes" id="UP001187682">
    <property type="component" value="Unassembled WGS sequence"/>
</dbReference>
<protein>
    <submittedName>
        <fullName evidence="2">Uncharacterized protein</fullName>
    </submittedName>
</protein>